<dbReference type="RefSeq" id="WP_380045218.1">
    <property type="nucleotide sequence ID" value="NZ_JBHLTC010000010.1"/>
</dbReference>
<dbReference type="EMBL" id="JBHLTC010000010">
    <property type="protein sequence ID" value="MFC0624218.1"/>
    <property type="molecule type" value="Genomic_DNA"/>
</dbReference>
<dbReference type="PANTHER" id="PTHR28055">
    <property type="entry name" value="ALTERED INHERITANCE OF MITOCHONDRIA PROTEIN 41, MITOCHONDRIAL"/>
    <property type="match status" value="1"/>
</dbReference>
<evidence type="ECO:0000313" key="1">
    <source>
        <dbReference type="EMBL" id="MFC0624218.1"/>
    </source>
</evidence>
<sequence>MSNSVNSEMKQRLHDDMTAALKARDELRKSTLRMALTAITKAEVAGKEARALSDAEILDVLGAEAKKRRESVIAYRDAGRDELAEKEQAEADILAEYLPEQLTADEIAALVTETIAETGAAELGPRGIGKVMGALQPKVKGKADGGAVSTEVKRQLGV</sequence>
<dbReference type="Gene3D" id="1.10.10.410">
    <property type="match status" value="1"/>
</dbReference>
<dbReference type="Gene3D" id="1.10.1510.10">
    <property type="entry name" value="Uncharacterised protein YqeY/AIM41 PF09424, N-terminal domain"/>
    <property type="match status" value="1"/>
</dbReference>
<organism evidence="1 2">
    <name type="scientific">Kribbella deserti</name>
    <dbReference type="NCBI Taxonomy" id="1926257"/>
    <lineage>
        <taxon>Bacteria</taxon>
        <taxon>Bacillati</taxon>
        <taxon>Actinomycetota</taxon>
        <taxon>Actinomycetes</taxon>
        <taxon>Propionibacteriales</taxon>
        <taxon>Kribbellaceae</taxon>
        <taxon>Kribbella</taxon>
    </lineage>
</organism>
<evidence type="ECO:0000313" key="2">
    <source>
        <dbReference type="Proteomes" id="UP001589890"/>
    </source>
</evidence>
<dbReference type="Pfam" id="PF09424">
    <property type="entry name" value="YqeY"/>
    <property type="match status" value="1"/>
</dbReference>
<dbReference type="PANTHER" id="PTHR28055:SF1">
    <property type="entry name" value="ALTERED INHERITANCE OF MITOCHONDRIA PROTEIN 41, MITOCHONDRIAL"/>
    <property type="match status" value="1"/>
</dbReference>
<proteinExistence type="predicted"/>
<accession>A0ABV6QI25</accession>
<dbReference type="InterPro" id="IPR019004">
    <property type="entry name" value="YqeY/Aim41"/>
</dbReference>
<protein>
    <submittedName>
        <fullName evidence="1">GatB/YqeY domain-containing protein</fullName>
    </submittedName>
</protein>
<comment type="caution">
    <text evidence="1">The sequence shown here is derived from an EMBL/GenBank/DDBJ whole genome shotgun (WGS) entry which is preliminary data.</text>
</comment>
<keyword evidence="2" id="KW-1185">Reference proteome</keyword>
<dbReference type="Proteomes" id="UP001589890">
    <property type="component" value="Unassembled WGS sequence"/>
</dbReference>
<dbReference type="InterPro" id="IPR023168">
    <property type="entry name" value="GatB_Yqey_C_2"/>
</dbReference>
<dbReference type="SUPFAM" id="SSF89095">
    <property type="entry name" value="GatB/YqeY motif"/>
    <property type="match status" value="1"/>
</dbReference>
<gene>
    <name evidence="1" type="ORF">ACFFGN_09095</name>
</gene>
<name>A0ABV6QI25_9ACTN</name>
<reference evidence="1 2" key="1">
    <citation type="submission" date="2024-09" db="EMBL/GenBank/DDBJ databases">
        <authorList>
            <person name="Sun Q."/>
            <person name="Mori K."/>
        </authorList>
    </citation>
    <scope>NUCLEOTIDE SEQUENCE [LARGE SCALE GENOMIC DNA]</scope>
    <source>
        <strain evidence="1 2">CGMCC 1.15906</strain>
    </source>
</reference>
<dbReference type="InterPro" id="IPR003789">
    <property type="entry name" value="Asn/Gln_tRNA_amidoTrase-B-like"/>
</dbReference>
<dbReference type="InterPro" id="IPR042184">
    <property type="entry name" value="YqeY/Aim41_N"/>
</dbReference>